<comment type="subcellular location">
    <subcellularLocation>
        <location evidence="1">Membrane</location>
        <topology evidence="1">Multi-pass membrane protein</topology>
    </subcellularLocation>
</comment>
<dbReference type="EMBL" id="CP018258">
    <property type="protein sequence ID" value="APV45437.1"/>
    <property type="molecule type" value="Genomic_DNA"/>
</dbReference>
<proteinExistence type="predicted"/>
<accession>A0A1P8FAF0</accession>
<dbReference type="PANTHER" id="PTHR20855:SF3">
    <property type="entry name" value="LD03007P"/>
    <property type="match status" value="1"/>
</dbReference>
<evidence type="ECO:0000256" key="3">
    <source>
        <dbReference type="ARBA" id="ARBA00022989"/>
    </source>
</evidence>
<keyword evidence="8" id="KW-1185">Reference proteome</keyword>
<evidence type="ECO:0000313" key="7">
    <source>
        <dbReference type="EMBL" id="APV45437.1"/>
    </source>
</evidence>
<feature type="transmembrane region" description="Helical" evidence="6">
    <location>
        <begin position="197"/>
        <end position="220"/>
    </location>
</feature>
<evidence type="ECO:0000256" key="1">
    <source>
        <dbReference type="ARBA" id="ARBA00004141"/>
    </source>
</evidence>
<dbReference type="OrthoDB" id="9813689at2"/>
<keyword evidence="3 6" id="KW-1133">Transmembrane helix</keyword>
<feature type="transmembrane region" description="Helical" evidence="6">
    <location>
        <begin position="111"/>
        <end position="130"/>
    </location>
</feature>
<dbReference type="GO" id="GO:0016020">
    <property type="term" value="C:membrane"/>
    <property type="evidence" value="ECO:0007669"/>
    <property type="project" value="UniProtKB-SubCell"/>
</dbReference>
<dbReference type="KEGG" id="dfo:Dform_02128"/>
<evidence type="ECO:0000313" key="8">
    <source>
        <dbReference type="Proteomes" id="UP000185934"/>
    </source>
</evidence>
<keyword evidence="4 6" id="KW-0472">Membrane</keyword>
<evidence type="ECO:0000256" key="5">
    <source>
        <dbReference type="PIRSR" id="PIRSR604254-1"/>
    </source>
</evidence>
<feature type="binding site" evidence="5">
    <location>
        <position position="198"/>
    </location>
    <ligand>
        <name>Zn(2+)</name>
        <dbReference type="ChEBI" id="CHEBI:29105"/>
    </ligand>
</feature>
<dbReference type="InterPro" id="IPR004254">
    <property type="entry name" value="AdipoR/HlyIII-related"/>
</dbReference>
<organism evidence="7 8">
    <name type="scientific">Dehalogenimonas formicexedens</name>
    <dbReference type="NCBI Taxonomy" id="1839801"/>
    <lineage>
        <taxon>Bacteria</taxon>
        <taxon>Bacillati</taxon>
        <taxon>Chloroflexota</taxon>
        <taxon>Dehalococcoidia</taxon>
        <taxon>Dehalococcoidales</taxon>
        <taxon>Dehalococcoidaceae</taxon>
        <taxon>Dehalogenimonas</taxon>
    </lineage>
</organism>
<feature type="transmembrane region" description="Helical" evidence="6">
    <location>
        <begin position="164"/>
        <end position="185"/>
    </location>
</feature>
<name>A0A1P8FAF0_9CHLR</name>
<evidence type="ECO:0000256" key="4">
    <source>
        <dbReference type="ARBA" id="ARBA00023136"/>
    </source>
</evidence>
<dbReference type="GO" id="GO:0046872">
    <property type="term" value="F:metal ion binding"/>
    <property type="evidence" value="ECO:0007669"/>
    <property type="project" value="UniProtKB-KW"/>
</dbReference>
<reference evidence="8" key="1">
    <citation type="submission" date="2016-11" db="EMBL/GenBank/DDBJ databases">
        <title>Dehalogenimonas formicexedens sp. nov., a chlorinated alkane respiring bacterium isolated from contaminated groundwater.</title>
        <authorList>
            <person name="Key T.A."/>
            <person name="Bowman K.S."/>
            <person name="Lee I."/>
            <person name="Chun J."/>
            <person name="Albuquerque L."/>
            <person name="da Costa M.S."/>
            <person name="Rainey F.A."/>
            <person name="Moe W.M."/>
        </authorList>
    </citation>
    <scope>NUCLEOTIDE SEQUENCE [LARGE SCALE GENOMIC DNA]</scope>
    <source>
        <strain evidence="8">NSZ-14</strain>
    </source>
</reference>
<keyword evidence="2 6" id="KW-0812">Transmembrane</keyword>
<feature type="binding site" evidence="5">
    <location>
        <position position="202"/>
    </location>
    <ligand>
        <name>Zn(2+)</name>
        <dbReference type="ChEBI" id="CHEBI:29105"/>
    </ligand>
</feature>
<keyword evidence="5" id="KW-0479">Metal-binding</keyword>
<feature type="transmembrane region" description="Helical" evidence="6">
    <location>
        <begin position="87"/>
        <end position="105"/>
    </location>
</feature>
<sequence>MPQTKRSRTIVANRSEAFSCYSHLGGAIAGAAGLVALLVLTWGRWDLLAVVLIYGLAITALFSFSATYHALKRRDGETSIWRKLDHIAIFIMIAGSYTPLVYIYLDGLWRVFMIAIPWAIVAVGVVYKLFWMHAPRILSPILYLGMGWLALAPMRQLWLSMPRLAFWGVVAGGVAYSIGAVIYALKRPNPVPGVFGFHDIFHIWIIIGASLHFAVVVASVI</sequence>
<evidence type="ECO:0000256" key="6">
    <source>
        <dbReference type="SAM" id="Phobius"/>
    </source>
</evidence>
<feature type="transmembrane region" description="Helical" evidence="6">
    <location>
        <begin position="47"/>
        <end position="66"/>
    </location>
</feature>
<feature type="binding site" evidence="5">
    <location>
        <position position="69"/>
    </location>
    <ligand>
        <name>Zn(2+)</name>
        <dbReference type="ChEBI" id="CHEBI:29105"/>
    </ligand>
</feature>
<gene>
    <name evidence="7" type="ORF">Dform_02128</name>
</gene>
<feature type="transmembrane region" description="Helical" evidence="6">
    <location>
        <begin position="21"/>
        <end position="41"/>
    </location>
</feature>
<dbReference type="Pfam" id="PF03006">
    <property type="entry name" value="HlyIII"/>
    <property type="match status" value="1"/>
</dbReference>
<dbReference type="STRING" id="1839801.Dform_02128"/>
<dbReference type="RefSeq" id="WP_076004933.1">
    <property type="nucleotide sequence ID" value="NZ_CP018258.1"/>
</dbReference>
<dbReference type="PANTHER" id="PTHR20855">
    <property type="entry name" value="ADIPOR/PROGESTIN RECEPTOR-RELATED"/>
    <property type="match status" value="1"/>
</dbReference>
<dbReference type="Proteomes" id="UP000185934">
    <property type="component" value="Chromosome"/>
</dbReference>
<protein>
    <submittedName>
        <fullName evidence="7">Hemolysin III</fullName>
    </submittedName>
</protein>
<keyword evidence="5" id="KW-0862">Zinc</keyword>
<dbReference type="AlphaFoldDB" id="A0A1P8FAF0"/>
<evidence type="ECO:0000256" key="2">
    <source>
        <dbReference type="ARBA" id="ARBA00022692"/>
    </source>
</evidence>